<comment type="cofactor">
    <cofactor evidence="1">
        <name>Mg(2+)</name>
        <dbReference type="ChEBI" id="CHEBI:18420"/>
    </cofactor>
</comment>
<evidence type="ECO:0000313" key="17">
    <source>
        <dbReference type="WBParaSite" id="Gr19_v10_g1008.t1"/>
    </source>
</evidence>
<dbReference type="InterPro" id="IPR014709">
    <property type="entry name" value="Glutathione_synthase_C_euk"/>
</dbReference>
<evidence type="ECO:0000256" key="2">
    <source>
        <dbReference type="ARBA" id="ARBA00004965"/>
    </source>
</evidence>
<keyword evidence="11" id="KW-0460">Magnesium</keyword>
<evidence type="ECO:0000256" key="14">
    <source>
        <dbReference type="SAM" id="Coils"/>
    </source>
</evidence>
<evidence type="ECO:0000256" key="11">
    <source>
        <dbReference type="ARBA" id="ARBA00022842"/>
    </source>
</evidence>
<dbReference type="GO" id="GO:0043295">
    <property type="term" value="F:glutathione binding"/>
    <property type="evidence" value="ECO:0007669"/>
    <property type="project" value="TreeGrafter"/>
</dbReference>
<dbReference type="FunFam" id="3.30.1490.50:FF:000002">
    <property type="entry name" value="Glutathione synthetase"/>
    <property type="match status" value="1"/>
</dbReference>
<keyword evidence="8" id="KW-0479">Metal-binding</keyword>
<evidence type="ECO:0000259" key="15">
    <source>
        <dbReference type="Pfam" id="PF03199"/>
    </source>
</evidence>
<dbReference type="GO" id="GO:0046872">
    <property type="term" value="F:metal ion binding"/>
    <property type="evidence" value="ECO:0007669"/>
    <property type="project" value="UniProtKB-KW"/>
</dbReference>
<dbReference type="InterPro" id="IPR014049">
    <property type="entry name" value="Glutathione_synthase_N_euk"/>
</dbReference>
<dbReference type="Gene3D" id="3.30.1490.80">
    <property type="match status" value="1"/>
</dbReference>
<proteinExistence type="inferred from homology"/>
<keyword evidence="9" id="KW-0547">Nucleotide-binding</keyword>
<accession>A0A914GPX3</accession>
<evidence type="ECO:0000256" key="6">
    <source>
        <dbReference type="ARBA" id="ARBA00022598"/>
    </source>
</evidence>
<feature type="coiled-coil region" evidence="14">
    <location>
        <begin position="74"/>
        <end position="101"/>
    </location>
</feature>
<dbReference type="Gene3D" id="3.40.50.1760">
    <property type="entry name" value="Glutathione synthase, substrate-binding domain superfamily, eukaryotic"/>
    <property type="match status" value="1"/>
</dbReference>
<comment type="similarity">
    <text evidence="3">Belongs to the eukaryotic GSH synthase family.</text>
</comment>
<dbReference type="GO" id="GO:0005524">
    <property type="term" value="F:ATP binding"/>
    <property type="evidence" value="ECO:0007669"/>
    <property type="project" value="UniProtKB-KW"/>
</dbReference>
<dbReference type="InterPro" id="IPR005615">
    <property type="entry name" value="Glutathione_synthase"/>
</dbReference>
<evidence type="ECO:0000256" key="13">
    <source>
        <dbReference type="ARBA" id="ARBA00048871"/>
    </source>
</evidence>
<dbReference type="InterPro" id="IPR004887">
    <property type="entry name" value="GSH_synth_subst-bd"/>
</dbReference>
<reference evidence="17" key="1">
    <citation type="submission" date="2022-11" db="UniProtKB">
        <authorList>
            <consortium name="WormBaseParasite"/>
        </authorList>
    </citation>
    <scope>IDENTIFICATION</scope>
</reference>
<dbReference type="InterPro" id="IPR014042">
    <property type="entry name" value="Glutathione_synthase_a-hlx"/>
</dbReference>
<evidence type="ECO:0000256" key="3">
    <source>
        <dbReference type="ARBA" id="ARBA00010385"/>
    </source>
</evidence>
<dbReference type="Pfam" id="PF03917">
    <property type="entry name" value="GSH_synth_ATP"/>
    <property type="match status" value="1"/>
</dbReference>
<evidence type="ECO:0000256" key="8">
    <source>
        <dbReference type="ARBA" id="ARBA00022723"/>
    </source>
</evidence>
<evidence type="ECO:0000256" key="7">
    <source>
        <dbReference type="ARBA" id="ARBA00022684"/>
    </source>
</evidence>
<evidence type="ECO:0000256" key="1">
    <source>
        <dbReference type="ARBA" id="ARBA00001946"/>
    </source>
</evidence>
<dbReference type="Pfam" id="PF03199">
    <property type="entry name" value="GSH_synthase"/>
    <property type="match status" value="1"/>
</dbReference>
<dbReference type="SUPFAM" id="SSF52440">
    <property type="entry name" value="PreATP-grasp domain"/>
    <property type="match status" value="1"/>
</dbReference>
<dbReference type="Gene3D" id="3.30.470.20">
    <property type="entry name" value="ATP-grasp fold, B domain"/>
    <property type="match status" value="1"/>
</dbReference>
<evidence type="ECO:0000256" key="5">
    <source>
        <dbReference type="ARBA" id="ARBA00020821"/>
    </source>
</evidence>
<dbReference type="WBParaSite" id="Gr19_v10_g1008.t1">
    <property type="protein sequence ID" value="Gr19_v10_g1008.t1"/>
    <property type="gene ID" value="Gr19_v10_g1008"/>
</dbReference>
<evidence type="ECO:0000256" key="12">
    <source>
        <dbReference type="ARBA" id="ARBA00030403"/>
    </source>
</evidence>
<name>A0A914GPX3_GLORO</name>
<keyword evidence="7" id="KW-0317">Glutathione biosynthesis</keyword>
<sequence length="696" mass="78691">MMNKVFSNDSNALFEDDQNIDEAFDQVFKQIHEEENKMPFGPLLKLWEKVAQSEKAIIDETNVSLRNEGLQSSIESEMKALKKAESLLDALKKRRLELVQQSKEKQGAILSSLDQNQELFRVPDDVENNKMMLQEILREYANELQEMRTRLKAKKNKLNLIDMHVFKYHVKAGFKIFYFSQMSPSTNTGVVTPNYVADVVEMNENDDNHRQQLSLLVEDALDWAHCFGLVLRTADHKDRSDVCQAAPFALFPSPFPRGLFDEALAVQKALNLLYFRASWDLDFLTEAHRHVIPSDAFTRNMMDILVDVHREGVKQTVTLLTQRADYMCHVASTDVGDEAGRQQKFELKQIEVNNIAVSMGGLAQHATVLHRRMLQKAGKVPSIGGTVLPENRPIDTLTEGIYIAWCQFVKTFGDPSALLLVVVGDVNQNQFDQRFVEYELELKSTGQMKIVRLTLTQCAERLKLDTNDFTLRLDSRAVAVVYFRAGYAPEDYPTQTEWEARRTIERSTAIKCPWIGLQVANTKKVQQVLDTPGAVERFFKEPNDAATVAAIRHVFAGMWGLERDDDATNRVIQDAIANPDRYVLKPQLEGGGGNYFGEEIVTKLRAFTSHERAAHILMEKIRPLVVKNYLVRPFQPSQLVNVVSELGIYGCLVGDGQGLSVCHNHAHGHILRTKSEHVNEGGVAVGAAVIDTPYLF</sequence>
<dbReference type="EC" id="6.3.2.3" evidence="4"/>
<dbReference type="GO" id="GO:0004363">
    <property type="term" value="F:glutathione synthase activity"/>
    <property type="evidence" value="ECO:0007669"/>
    <property type="project" value="UniProtKB-EC"/>
</dbReference>
<comment type="catalytic activity">
    <reaction evidence="13">
        <text>gamma-L-glutamyl-L-cysteine + glycine + ATP = glutathione + ADP + phosphate + H(+)</text>
        <dbReference type="Rhea" id="RHEA:13557"/>
        <dbReference type="ChEBI" id="CHEBI:15378"/>
        <dbReference type="ChEBI" id="CHEBI:30616"/>
        <dbReference type="ChEBI" id="CHEBI:43474"/>
        <dbReference type="ChEBI" id="CHEBI:57305"/>
        <dbReference type="ChEBI" id="CHEBI:57925"/>
        <dbReference type="ChEBI" id="CHEBI:58173"/>
        <dbReference type="ChEBI" id="CHEBI:456216"/>
        <dbReference type="EC" id="6.3.2.3"/>
    </reaction>
    <physiologicalReaction direction="left-to-right" evidence="13">
        <dbReference type="Rhea" id="RHEA:13558"/>
    </physiologicalReaction>
</comment>
<dbReference type="GO" id="GO:0005829">
    <property type="term" value="C:cytosol"/>
    <property type="evidence" value="ECO:0007669"/>
    <property type="project" value="TreeGrafter"/>
</dbReference>
<dbReference type="Gene3D" id="1.10.1080.10">
    <property type="entry name" value="Glutathione Synthetase, Chain A, domain 3"/>
    <property type="match status" value="1"/>
</dbReference>
<organism evidence="16 17">
    <name type="scientific">Globodera rostochiensis</name>
    <name type="common">Golden nematode worm</name>
    <name type="synonym">Heterodera rostochiensis</name>
    <dbReference type="NCBI Taxonomy" id="31243"/>
    <lineage>
        <taxon>Eukaryota</taxon>
        <taxon>Metazoa</taxon>
        <taxon>Ecdysozoa</taxon>
        <taxon>Nematoda</taxon>
        <taxon>Chromadorea</taxon>
        <taxon>Rhabditida</taxon>
        <taxon>Tylenchina</taxon>
        <taxon>Tylenchomorpha</taxon>
        <taxon>Tylenchoidea</taxon>
        <taxon>Heteroderidae</taxon>
        <taxon>Heteroderinae</taxon>
        <taxon>Globodera</taxon>
    </lineage>
</organism>
<feature type="domain" description="Glutathione synthase substrate-binding" evidence="15">
    <location>
        <begin position="418"/>
        <end position="520"/>
    </location>
</feature>
<dbReference type="NCBIfam" id="TIGR01986">
    <property type="entry name" value="glut_syn_euk"/>
    <property type="match status" value="1"/>
</dbReference>
<evidence type="ECO:0000313" key="16">
    <source>
        <dbReference type="Proteomes" id="UP000887572"/>
    </source>
</evidence>
<keyword evidence="14" id="KW-0175">Coiled coil</keyword>
<comment type="pathway">
    <text evidence="2">Sulfur metabolism; glutathione biosynthesis; glutathione from L-cysteine and L-glutamate: step 2/2.</text>
</comment>
<dbReference type="InterPro" id="IPR016185">
    <property type="entry name" value="PreATP-grasp_dom_sf"/>
</dbReference>
<evidence type="ECO:0000256" key="9">
    <source>
        <dbReference type="ARBA" id="ARBA00022741"/>
    </source>
</evidence>
<dbReference type="PANTHER" id="PTHR11130:SF0">
    <property type="entry name" value="GLUTATHIONE SYNTHETASE"/>
    <property type="match status" value="1"/>
</dbReference>
<keyword evidence="6" id="KW-0436">Ligase</keyword>
<keyword evidence="10" id="KW-0067">ATP-binding</keyword>
<dbReference type="AlphaFoldDB" id="A0A914GPX3"/>
<evidence type="ECO:0000256" key="10">
    <source>
        <dbReference type="ARBA" id="ARBA00022840"/>
    </source>
</evidence>
<dbReference type="InterPro" id="IPR037013">
    <property type="entry name" value="GSH-S_sub-bd_sf"/>
</dbReference>
<evidence type="ECO:0000256" key="4">
    <source>
        <dbReference type="ARBA" id="ARBA00012214"/>
    </source>
</evidence>
<keyword evidence="16" id="KW-1185">Reference proteome</keyword>
<dbReference type="Proteomes" id="UP000887572">
    <property type="component" value="Unplaced"/>
</dbReference>
<protein>
    <recommendedName>
        <fullName evidence="5">Glutathione synthetase</fullName>
        <ecNumber evidence="4">6.3.2.3</ecNumber>
    </recommendedName>
    <alternativeName>
        <fullName evidence="12">Glutathione synthase</fullName>
    </alternativeName>
</protein>
<dbReference type="Gene3D" id="3.30.1490.50">
    <property type="match status" value="1"/>
</dbReference>
<dbReference type="PANTHER" id="PTHR11130">
    <property type="entry name" value="GLUTATHIONE SYNTHETASE"/>
    <property type="match status" value="1"/>
</dbReference>
<feature type="coiled-coil region" evidence="14">
    <location>
        <begin position="130"/>
        <end position="161"/>
    </location>
</feature>
<dbReference type="SUPFAM" id="SSF56059">
    <property type="entry name" value="Glutathione synthetase ATP-binding domain-like"/>
    <property type="match status" value="1"/>
</dbReference>